<reference evidence="13 14" key="1">
    <citation type="submission" date="2019-11" db="EMBL/GenBank/DDBJ databases">
        <authorList>
            <person name="Holert J."/>
        </authorList>
    </citation>
    <scope>NUCLEOTIDE SEQUENCE [LARGE SCALE GENOMIC DNA]</scope>
    <source>
        <strain evidence="13">SB11_3</strain>
    </source>
</reference>
<evidence type="ECO:0000256" key="7">
    <source>
        <dbReference type="ARBA" id="ARBA00022841"/>
    </source>
</evidence>
<evidence type="ECO:0000256" key="10">
    <source>
        <dbReference type="ARBA" id="ARBA00023315"/>
    </source>
</evidence>
<dbReference type="EMBL" id="CACSIO010000012">
    <property type="protein sequence ID" value="CAA0105074.1"/>
    <property type="molecule type" value="Genomic_DNA"/>
</dbReference>
<feature type="transmembrane region" description="Helical" evidence="12">
    <location>
        <begin position="147"/>
        <end position="165"/>
    </location>
</feature>
<keyword evidence="4 11" id="KW-1003">Cell membrane</keyword>
<feature type="transmembrane region" description="Helical" evidence="12">
    <location>
        <begin position="114"/>
        <end position="135"/>
    </location>
</feature>
<dbReference type="PANTHER" id="PTHR13285:SF23">
    <property type="entry name" value="TEICHOIC ACID D-ALANYLTRANSFERASE"/>
    <property type="match status" value="1"/>
</dbReference>
<dbReference type="OrthoDB" id="139172at2"/>
<feature type="transmembrane region" description="Helical" evidence="12">
    <location>
        <begin position="394"/>
        <end position="415"/>
    </location>
</feature>
<dbReference type="UniPathway" id="UPA00286"/>
<dbReference type="AlphaFoldDB" id="A0A5S9PLK4"/>
<evidence type="ECO:0000256" key="9">
    <source>
        <dbReference type="ARBA" id="ARBA00023136"/>
    </source>
</evidence>
<feature type="transmembrane region" description="Helical" evidence="12">
    <location>
        <begin position="52"/>
        <end position="69"/>
    </location>
</feature>
<evidence type="ECO:0000256" key="1">
    <source>
        <dbReference type="ARBA" id="ARBA00004651"/>
    </source>
</evidence>
<evidence type="ECO:0000313" key="13">
    <source>
        <dbReference type="EMBL" id="CAA0105074.1"/>
    </source>
</evidence>
<evidence type="ECO:0000256" key="3">
    <source>
        <dbReference type="ARBA" id="ARBA00010323"/>
    </source>
</evidence>
<feature type="transmembrane region" description="Helical" evidence="12">
    <location>
        <begin position="314"/>
        <end position="334"/>
    </location>
</feature>
<sequence length="481" mass="54792">MNFTSWEFIGLFLPCIVVLFYLLKSQTHRQYLLIVSSLVFYAYSGFENCLVLVFSIIANLLAGSILSQLDTSKKQPRLAVLWISIAINIACLLGFKWIALIDGNGAGFRIEDDILIPLALSFITFQQIGFVYGCYTKQIKQVNKLNYLFFIAFFPQLVMGPIVRYQDINRQLDSGRLGNVSWDNISIGVSIFVFGLAKKVLLADRLYSPIEQVFSTAEVSTFDMWFAIFAFQLQLFLDFSAYADMAIGLAKIFNIDLPLNFDRPFKARDRFDLWRRWHISFAIFMRTHVFVPLVRKARIKAEIALVITALLSGLWHGLGITFVIWGGIQALIMLLTHYHKKWSGPSLSPSKLKIVGAIALTFLVNSLIGIVFRTPELEGLGTVYESLFVWNDTHTILTSRAWALFLLAAFVIWLLPDTHQIFYKYWTATDLRPLNNRPPGVAKKSWISFDSSIPWALVFSLLVLACVMSIDNSGRFIYVQF</sequence>
<comment type="pathway">
    <text evidence="2 11">Glycan biosynthesis; alginate biosynthesis.</text>
</comment>
<evidence type="ECO:0000313" key="14">
    <source>
        <dbReference type="Proteomes" id="UP000441399"/>
    </source>
</evidence>
<feature type="transmembrane region" description="Helical" evidence="12">
    <location>
        <begin position="185"/>
        <end position="201"/>
    </location>
</feature>
<dbReference type="PIRSF" id="PIRSF016636">
    <property type="entry name" value="AlgI_DltB"/>
    <property type="match status" value="1"/>
</dbReference>
<evidence type="ECO:0000256" key="12">
    <source>
        <dbReference type="SAM" id="Phobius"/>
    </source>
</evidence>
<dbReference type="GO" id="GO:0005886">
    <property type="term" value="C:plasma membrane"/>
    <property type="evidence" value="ECO:0007669"/>
    <property type="project" value="UniProtKB-SubCell"/>
</dbReference>
<keyword evidence="7 11" id="KW-0016">Alginate biosynthesis</keyword>
<evidence type="ECO:0000256" key="2">
    <source>
        <dbReference type="ARBA" id="ARBA00005182"/>
    </source>
</evidence>
<gene>
    <name evidence="13" type="primary">patA_1</name>
    <name evidence="13" type="ORF">OPDIPICF_00918</name>
</gene>
<accession>A0A5S9PLK4</accession>
<evidence type="ECO:0000256" key="8">
    <source>
        <dbReference type="ARBA" id="ARBA00022989"/>
    </source>
</evidence>
<evidence type="ECO:0000256" key="5">
    <source>
        <dbReference type="ARBA" id="ARBA00022679"/>
    </source>
</evidence>
<keyword evidence="8 12" id="KW-1133">Transmembrane helix</keyword>
<feature type="transmembrane region" description="Helical" evidence="12">
    <location>
        <begin position="354"/>
        <end position="374"/>
    </location>
</feature>
<protein>
    <recommendedName>
        <fullName evidence="11">Probable alginate O-acetylase</fullName>
        <ecNumber evidence="11">2.3.1.-</ecNumber>
    </recommendedName>
</protein>
<evidence type="ECO:0000256" key="4">
    <source>
        <dbReference type="ARBA" id="ARBA00022475"/>
    </source>
</evidence>
<keyword evidence="11" id="KW-0997">Cell inner membrane</keyword>
<proteinExistence type="inferred from homology"/>
<dbReference type="PANTHER" id="PTHR13285">
    <property type="entry name" value="ACYLTRANSFERASE"/>
    <property type="match status" value="1"/>
</dbReference>
<evidence type="ECO:0000256" key="6">
    <source>
        <dbReference type="ARBA" id="ARBA00022692"/>
    </source>
</evidence>
<evidence type="ECO:0000256" key="11">
    <source>
        <dbReference type="PIRNR" id="PIRNR016636"/>
    </source>
</evidence>
<dbReference type="InterPro" id="IPR051085">
    <property type="entry name" value="MB_O-acyltransferase"/>
</dbReference>
<feature type="transmembrane region" description="Helical" evidence="12">
    <location>
        <begin position="78"/>
        <end position="99"/>
    </location>
</feature>
<dbReference type="InterPro" id="IPR024194">
    <property type="entry name" value="Ac/AlaTfrase_AlgI/DltB"/>
</dbReference>
<keyword evidence="9 11" id="KW-0472">Membrane</keyword>
<organism evidence="13 14">
    <name type="scientific">BD1-7 clade bacterium</name>
    <dbReference type="NCBI Taxonomy" id="2029982"/>
    <lineage>
        <taxon>Bacteria</taxon>
        <taxon>Pseudomonadati</taxon>
        <taxon>Pseudomonadota</taxon>
        <taxon>Gammaproteobacteria</taxon>
        <taxon>Cellvibrionales</taxon>
        <taxon>Spongiibacteraceae</taxon>
        <taxon>BD1-7 clade</taxon>
    </lineage>
</organism>
<dbReference type="GO" id="GO:0016746">
    <property type="term" value="F:acyltransferase activity"/>
    <property type="evidence" value="ECO:0007669"/>
    <property type="project" value="UniProtKB-KW"/>
</dbReference>
<keyword evidence="5 11" id="KW-0808">Transferase</keyword>
<feature type="transmembrane region" description="Helical" evidence="12">
    <location>
        <begin position="453"/>
        <end position="470"/>
    </location>
</feature>
<dbReference type="InterPro" id="IPR028362">
    <property type="entry name" value="AlgI"/>
</dbReference>
<dbReference type="PIRSF" id="PIRSF500217">
    <property type="entry name" value="AlgI"/>
    <property type="match status" value="1"/>
</dbReference>
<dbReference type="Pfam" id="PF03062">
    <property type="entry name" value="MBOAT"/>
    <property type="match status" value="1"/>
</dbReference>
<dbReference type="EC" id="2.3.1.-" evidence="11"/>
<comment type="similarity">
    <text evidence="3 11">Belongs to the membrane-bound acyltransferase family.</text>
</comment>
<keyword evidence="6 11" id="KW-0812">Transmembrane</keyword>
<keyword evidence="14" id="KW-1185">Reference proteome</keyword>
<dbReference type="Proteomes" id="UP000441399">
    <property type="component" value="Unassembled WGS sequence"/>
</dbReference>
<name>A0A5S9PLK4_9GAMM</name>
<keyword evidence="10 11" id="KW-0012">Acyltransferase</keyword>
<feature type="transmembrane region" description="Helical" evidence="12">
    <location>
        <begin position="6"/>
        <end position="23"/>
    </location>
</feature>
<dbReference type="GO" id="GO:0042121">
    <property type="term" value="P:alginic acid biosynthetic process"/>
    <property type="evidence" value="ECO:0007669"/>
    <property type="project" value="UniProtKB-UniRule"/>
</dbReference>
<dbReference type="InterPro" id="IPR004299">
    <property type="entry name" value="MBOAT_fam"/>
</dbReference>
<comment type="subcellular location">
    <subcellularLocation>
        <location evidence="11">Cell inner membrane</location>
    </subcellularLocation>
    <subcellularLocation>
        <location evidence="1">Cell membrane</location>
        <topology evidence="1">Multi-pass membrane protein</topology>
    </subcellularLocation>
</comment>